<evidence type="ECO:0000313" key="2">
    <source>
        <dbReference type="EMBL" id="MBX40687.1"/>
    </source>
</evidence>
<protein>
    <submittedName>
        <fullName evidence="2">Uncharacterized protein</fullName>
    </submittedName>
</protein>
<dbReference type="AlphaFoldDB" id="A0A2P2NDZ6"/>
<keyword evidence="1" id="KW-0812">Transmembrane</keyword>
<proteinExistence type="predicted"/>
<evidence type="ECO:0000256" key="1">
    <source>
        <dbReference type="SAM" id="Phobius"/>
    </source>
</evidence>
<keyword evidence="1" id="KW-0472">Membrane</keyword>
<sequence length="23" mass="2533">MAGTNNSLLLIGGLVQFVFFFFP</sequence>
<keyword evidence="1" id="KW-1133">Transmembrane helix</keyword>
<dbReference type="EMBL" id="GGEC01060203">
    <property type="protein sequence ID" value="MBX40687.1"/>
    <property type="molecule type" value="Transcribed_RNA"/>
</dbReference>
<organism evidence="2">
    <name type="scientific">Rhizophora mucronata</name>
    <name type="common">Asiatic mangrove</name>
    <dbReference type="NCBI Taxonomy" id="61149"/>
    <lineage>
        <taxon>Eukaryota</taxon>
        <taxon>Viridiplantae</taxon>
        <taxon>Streptophyta</taxon>
        <taxon>Embryophyta</taxon>
        <taxon>Tracheophyta</taxon>
        <taxon>Spermatophyta</taxon>
        <taxon>Magnoliopsida</taxon>
        <taxon>eudicotyledons</taxon>
        <taxon>Gunneridae</taxon>
        <taxon>Pentapetalae</taxon>
        <taxon>rosids</taxon>
        <taxon>fabids</taxon>
        <taxon>Malpighiales</taxon>
        <taxon>Rhizophoraceae</taxon>
        <taxon>Rhizophora</taxon>
    </lineage>
</organism>
<reference evidence="2" key="1">
    <citation type="submission" date="2018-02" db="EMBL/GenBank/DDBJ databases">
        <title>Rhizophora mucronata_Transcriptome.</title>
        <authorList>
            <person name="Meera S.P."/>
            <person name="Sreeshan A."/>
            <person name="Augustine A."/>
        </authorList>
    </citation>
    <scope>NUCLEOTIDE SEQUENCE</scope>
    <source>
        <tissue evidence="2">Leaf</tissue>
    </source>
</reference>
<accession>A0A2P2NDZ6</accession>
<feature type="transmembrane region" description="Helical" evidence="1">
    <location>
        <begin position="6"/>
        <end position="22"/>
    </location>
</feature>
<name>A0A2P2NDZ6_RHIMU</name>